<dbReference type="EMBL" id="QTSX02001552">
    <property type="protein sequence ID" value="KAJ9080482.1"/>
    <property type="molecule type" value="Genomic_DNA"/>
</dbReference>
<evidence type="ECO:0000313" key="2">
    <source>
        <dbReference type="Proteomes" id="UP001165960"/>
    </source>
</evidence>
<protein>
    <submittedName>
        <fullName evidence="1">Uncharacterized protein</fullName>
    </submittedName>
</protein>
<keyword evidence="2" id="KW-1185">Reference proteome</keyword>
<reference evidence="1" key="1">
    <citation type="submission" date="2022-04" db="EMBL/GenBank/DDBJ databases">
        <title>Genome of the entomopathogenic fungus Entomophthora muscae.</title>
        <authorList>
            <person name="Elya C."/>
            <person name="Lovett B.R."/>
            <person name="Lee E."/>
            <person name="Macias A.M."/>
            <person name="Hajek A.E."/>
            <person name="De Bivort B.L."/>
            <person name="Kasson M.T."/>
            <person name="De Fine Licht H.H."/>
            <person name="Stajich J.E."/>
        </authorList>
    </citation>
    <scope>NUCLEOTIDE SEQUENCE</scope>
    <source>
        <strain evidence="1">Berkeley</strain>
    </source>
</reference>
<accession>A0ACC2U0R6</accession>
<gene>
    <name evidence="1" type="ORF">DSO57_1024407</name>
</gene>
<comment type="caution">
    <text evidence="1">The sequence shown here is derived from an EMBL/GenBank/DDBJ whole genome shotgun (WGS) entry which is preliminary data.</text>
</comment>
<evidence type="ECO:0000313" key="1">
    <source>
        <dbReference type="EMBL" id="KAJ9080482.1"/>
    </source>
</evidence>
<sequence>MAKKSKKAPESQITKVYPIMLDLLQQGPKLPLTQVWKQLEHHGIWVSERMVQLWMYGKVASIRVLINFAGNQWEGSTDSPYDHAIGSTLVQCLTSLSDDVLFFSYYKLSIVFENFCEQGKAAAKNRRNKVKKETFCGAFLAVSAKGFVYYQKNLNFTNFYKYSHIFSGLLDSWNGSNSKHQCQEHQWDLFLPTLYIILFPWPPLPLLKLT</sequence>
<organism evidence="1 2">
    <name type="scientific">Entomophthora muscae</name>
    <dbReference type="NCBI Taxonomy" id="34485"/>
    <lineage>
        <taxon>Eukaryota</taxon>
        <taxon>Fungi</taxon>
        <taxon>Fungi incertae sedis</taxon>
        <taxon>Zoopagomycota</taxon>
        <taxon>Entomophthoromycotina</taxon>
        <taxon>Entomophthoromycetes</taxon>
        <taxon>Entomophthorales</taxon>
        <taxon>Entomophthoraceae</taxon>
        <taxon>Entomophthora</taxon>
    </lineage>
</organism>
<dbReference type="Proteomes" id="UP001165960">
    <property type="component" value="Unassembled WGS sequence"/>
</dbReference>
<proteinExistence type="predicted"/>
<name>A0ACC2U0R6_9FUNG</name>